<evidence type="ECO:0000256" key="9">
    <source>
        <dbReference type="PIRNR" id="PIRNR016636"/>
    </source>
</evidence>
<protein>
    <submittedName>
        <fullName evidence="11">D-alanyl-lipoteichoic acid acyltransferase DltB, MBOAT superfamily</fullName>
    </submittedName>
</protein>
<evidence type="ECO:0000256" key="7">
    <source>
        <dbReference type="ARBA" id="ARBA00023136"/>
    </source>
</evidence>
<dbReference type="OrthoDB" id="9805788at2"/>
<feature type="transmembrane region" description="Helical" evidence="10">
    <location>
        <begin position="95"/>
        <end position="113"/>
    </location>
</feature>
<dbReference type="STRING" id="104663.SAMN04488121_104183"/>
<comment type="subcellular location">
    <subcellularLocation>
        <location evidence="1">Cell membrane</location>
        <topology evidence="1">Multi-pass membrane protein</topology>
    </subcellularLocation>
</comment>
<name>A0A1G7U2G0_CHIFI</name>
<reference evidence="11 12" key="1">
    <citation type="submission" date="2016-10" db="EMBL/GenBank/DDBJ databases">
        <authorList>
            <person name="de Groot N.N."/>
        </authorList>
    </citation>
    <scope>NUCLEOTIDE SEQUENCE [LARGE SCALE GENOMIC DNA]</scope>
    <source>
        <strain evidence="11 12">DSM 527</strain>
    </source>
</reference>
<dbReference type="InterPro" id="IPR028362">
    <property type="entry name" value="AlgI"/>
</dbReference>
<dbReference type="GO" id="GO:0016746">
    <property type="term" value="F:acyltransferase activity"/>
    <property type="evidence" value="ECO:0007669"/>
    <property type="project" value="UniProtKB-KW"/>
</dbReference>
<keyword evidence="6 10" id="KW-1133">Transmembrane helix</keyword>
<dbReference type="PANTHER" id="PTHR13285">
    <property type="entry name" value="ACYLTRANSFERASE"/>
    <property type="match status" value="1"/>
</dbReference>
<dbReference type="InterPro" id="IPR004299">
    <property type="entry name" value="MBOAT_fam"/>
</dbReference>
<feature type="transmembrane region" description="Helical" evidence="10">
    <location>
        <begin position="48"/>
        <end position="75"/>
    </location>
</feature>
<accession>A0A1G7U2G0</accession>
<evidence type="ECO:0000256" key="3">
    <source>
        <dbReference type="ARBA" id="ARBA00022475"/>
    </source>
</evidence>
<dbReference type="Proteomes" id="UP000199045">
    <property type="component" value="Unassembled WGS sequence"/>
</dbReference>
<feature type="transmembrane region" description="Helical" evidence="10">
    <location>
        <begin position="375"/>
        <end position="400"/>
    </location>
</feature>
<dbReference type="InterPro" id="IPR024194">
    <property type="entry name" value="Ac/AlaTfrase_AlgI/DltB"/>
</dbReference>
<dbReference type="GO" id="GO:0042121">
    <property type="term" value="P:alginic acid biosynthetic process"/>
    <property type="evidence" value="ECO:0007669"/>
    <property type="project" value="InterPro"/>
</dbReference>
<dbReference type="GO" id="GO:0005886">
    <property type="term" value="C:plasma membrane"/>
    <property type="evidence" value="ECO:0007669"/>
    <property type="project" value="UniProtKB-SubCell"/>
</dbReference>
<evidence type="ECO:0000256" key="2">
    <source>
        <dbReference type="ARBA" id="ARBA00010323"/>
    </source>
</evidence>
<evidence type="ECO:0000256" key="8">
    <source>
        <dbReference type="ARBA" id="ARBA00023315"/>
    </source>
</evidence>
<feature type="transmembrane region" description="Helical" evidence="10">
    <location>
        <begin position="459"/>
        <end position="479"/>
    </location>
</feature>
<keyword evidence="4 9" id="KW-0808">Transferase</keyword>
<keyword evidence="7 9" id="KW-0472">Membrane</keyword>
<sequence length="494" mass="57224">MIDVNKLLEILLYQKDDPILFNSAFFFYFFAFFLLCYLAVGRSKEGRVWVFTIFSLYFFYKACGMYVGLVILSAIVDFNLSRYIYDSESKRQQKGLLIISIILNLGLLFFFKYTDFFIGIINDLHLGKVEPLKLLLPIGISFYTFENLSYTIDVYRREIKPVDNFMDYLFFLSFFPKLMMGPIVRAADFIPQISQPYVLDSEDIGKGMYLIIGGLFKKVVISDFINQNFVQYIFDDPSKHTGLECLLGVYGYALIIYCDFSGYSDMALGIARWTGFKIPPNFDSPYQSFSITEFWRRWHISLSSWLRDYLYIPLGGNRKGKVRQYINLGLTMLIGGFWHGASWNFIFWGAMHGSALAVDKVRLDWLKKRGGGVSGWAGTLLKIGGILLTFHFVCFCWVFFKATTFQDSWALLHQVVYDFQPGVWLELYNGYTAVFWVMLLGFVLHFLPKRAEQFTEHALSRVPVAGSVVVMVVFIWLLVQVKSSQPMMPIYLQF</sequence>
<feature type="transmembrane region" description="Helical" evidence="10">
    <location>
        <begin position="428"/>
        <end position="447"/>
    </location>
</feature>
<evidence type="ECO:0000313" key="11">
    <source>
        <dbReference type="EMBL" id="SDG41598.1"/>
    </source>
</evidence>
<dbReference type="InterPro" id="IPR051085">
    <property type="entry name" value="MB_O-acyltransferase"/>
</dbReference>
<keyword evidence="5 10" id="KW-0812">Transmembrane</keyword>
<dbReference type="PANTHER" id="PTHR13285:SF23">
    <property type="entry name" value="TEICHOIC ACID D-ALANYLTRANSFERASE"/>
    <property type="match status" value="1"/>
</dbReference>
<dbReference type="RefSeq" id="WP_089834366.1">
    <property type="nucleotide sequence ID" value="NZ_FNBN01000004.1"/>
</dbReference>
<dbReference type="PIRSF" id="PIRSF500217">
    <property type="entry name" value="AlgI"/>
    <property type="match status" value="1"/>
</dbReference>
<keyword evidence="3 9" id="KW-1003">Cell membrane</keyword>
<evidence type="ECO:0000256" key="10">
    <source>
        <dbReference type="SAM" id="Phobius"/>
    </source>
</evidence>
<dbReference type="PIRSF" id="PIRSF016636">
    <property type="entry name" value="AlgI_DltB"/>
    <property type="match status" value="1"/>
</dbReference>
<feature type="transmembrane region" description="Helical" evidence="10">
    <location>
        <begin position="20"/>
        <end position="41"/>
    </location>
</feature>
<evidence type="ECO:0000256" key="5">
    <source>
        <dbReference type="ARBA" id="ARBA00022692"/>
    </source>
</evidence>
<evidence type="ECO:0000256" key="6">
    <source>
        <dbReference type="ARBA" id="ARBA00022989"/>
    </source>
</evidence>
<gene>
    <name evidence="11" type="ORF">SAMN04488121_104183</name>
</gene>
<feature type="transmembrane region" description="Helical" evidence="10">
    <location>
        <begin position="322"/>
        <end position="339"/>
    </location>
</feature>
<dbReference type="AlphaFoldDB" id="A0A1G7U2G0"/>
<proteinExistence type="inferred from homology"/>
<evidence type="ECO:0000256" key="4">
    <source>
        <dbReference type="ARBA" id="ARBA00022679"/>
    </source>
</evidence>
<keyword evidence="8 9" id="KW-0012">Acyltransferase</keyword>
<organism evidence="11 12">
    <name type="scientific">Chitinophaga filiformis</name>
    <name type="common">Myxococcus filiformis</name>
    <name type="synonym">Flexibacter filiformis</name>
    <dbReference type="NCBI Taxonomy" id="104663"/>
    <lineage>
        <taxon>Bacteria</taxon>
        <taxon>Pseudomonadati</taxon>
        <taxon>Bacteroidota</taxon>
        <taxon>Chitinophagia</taxon>
        <taxon>Chitinophagales</taxon>
        <taxon>Chitinophagaceae</taxon>
        <taxon>Chitinophaga</taxon>
    </lineage>
</organism>
<evidence type="ECO:0000256" key="1">
    <source>
        <dbReference type="ARBA" id="ARBA00004651"/>
    </source>
</evidence>
<dbReference type="Pfam" id="PF03062">
    <property type="entry name" value="MBOAT"/>
    <property type="match status" value="1"/>
</dbReference>
<comment type="similarity">
    <text evidence="2 9">Belongs to the membrane-bound acyltransferase family.</text>
</comment>
<evidence type="ECO:0000313" key="12">
    <source>
        <dbReference type="Proteomes" id="UP000199045"/>
    </source>
</evidence>
<dbReference type="EMBL" id="FNBN01000004">
    <property type="protein sequence ID" value="SDG41598.1"/>
    <property type="molecule type" value="Genomic_DNA"/>
</dbReference>